<dbReference type="GO" id="GO:0005829">
    <property type="term" value="C:cytosol"/>
    <property type="evidence" value="ECO:0007669"/>
    <property type="project" value="TreeGrafter"/>
</dbReference>
<dbReference type="InterPro" id="IPR011053">
    <property type="entry name" value="Single_hybrid_motif"/>
</dbReference>
<feature type="region of interest" description="Disordered" evidence="10">
    <location>
        <begin position="79"/>
        <end position="123"/>
    </location>
</feature>
<comment type="pathway">
    <text evidence="2">Amino-acid degradation; L-lysine degradation via saccharopine pathway; glutaryl-CoA from L-lysine: step 6/6.</text>
</comment>
<dbReference type="Pfam" id="PF00198">
    <property type="entry name" value="2-oxoacid_dh"/>
    <property type="match status" value="1"/>
</dbReference>
<feature type="domain" description="Lipoyl-binding" evidence="11">
    <location>
        <begin position="3"/>
        <end position="77"/>
    </location>
</feature>
<dbReference type="SUPFAM" id="SSF52777">
    <property type="entry name" value="CoA-dependent acyltransferases"/>
    <property type="match status" value="1"/>
</dbReference>
<evidence type="ECO:0000256" key="8">
    <source>
        <dbReference type="ARBA" id="ARBA00023315"/>
    </source>
</evidence>
<dbReference type="InterPro" id="IPR004167">
    <property type="entry name" value="PSBD"/>
</dbReference>
<evidence type="ECO:0000256" key="5">
    <source>
        <dbReference type="ARBA" id="ARBA00022532"/>
    </source>
</evidence>
<dbReference type="Gene3D" id="2.40.50.100">
    <property type="match status" value="1"/>
</dbReference>
<keyword evidence="8" id="KW-0012">Acyltransferase</keyword>
<dbReference type="GO" id="GO:0033512">
    <property type="term" value="P:L-lysine catabolic process to acetyl-CoA via saccharopine"/>
    <property type="evidence" value="ECO:0007669"/>
    <property type="project" value="UniProtKB-UniPathway"/>
</dbReference>
<evidence type="ECO:0000256" key="4">
    <source>
        <dbReference type="ARBA" id="ARBA00012945"/>
    </source>
</evidence>
<dbReference type="GO" id="GO:0045252">
    <property type="term" value="C:oxoglutarate dehydrogenase complex"/>
    <property type="evidence" value="ECO:0007669"/>
    <property type="project" value="InterPro"/>
</dbReference>
<dbReference type="GO" id="GO:0004149">
    <property type="term" value="F:dihydrolipoyllysine-residue succinyltransferase activity"/>
    <property type="evidence" value="ECO:0007669"/>
    <property type="project" value="UniProtKB-EC"/>
</dbReference>
<reference evidence="13" key="1">
    <citation type="submission" date="2018-05" db="EMBL/GenBank/DDBJ databases">
        <authorList>
            <person name="Lanie J.A."/>
            <person name="Ng W.-L."/>
            <person name="Kazmierczak K.M."/>
            <person name="Andrzejewski T.M."/>
            <person name="Davidsen T.M."/>
            <person name="Wayne K.J."/>
            <person name="Tettelin H."/>
            <person name="Glass J.I."/>
            <person name="Rusch D."/>
            <person name="Podicherti R."/>
            <person name="Tsui H.-C.T."/>
            <person name="Winkler M.E."/>
        </authorList>
    </citation>
    <scope>NUCLEOTIDE SEQUENCE</scope>
</reference>
<name>A0A381TUG7_9ZZZZ</name>
<sequence>MSIVDIIIPSPGESITEVEIGSWLKADGDYVQVDETICEIETDKATLPLIADNTGTLKIVLQEGDTAAVGDVACSIDTTGTKPESAQVEKSSPETVKFTESSESAKVPLKQAPDAYADGHPSPAARKLMAESGITNLSGSGPGGRITKQDMLRHSLKVPDSSASTPETSKQVEPPILSGSRNIKRERMSRLRRKLAERLVSVKNETAMLTTFNEVDMSAIIELRSQCKDEFMQKYNVKLGYMSLFTKACTESLKNFPAVNAQIDGDEIVLHDYVDMGIAVSASKGLMVPVVRNAESLTLAQIEIEIARLAQRARENKLSIDEMEGGTFSITNGGVFGSMLSTPIINPPQSAILGMHNIVERPMAVEGKIEIRPVMFVALSYDHRIIDGQQSVSFLVHVKEYLENPTRMLLDV</sequence>
<dbReference type="InterPro" id="IPR050537">
    <property type="entry name" value="2-oxoacid_dehydrogenase"/>
</dbReference>
<dbReference type="CDD" id="cd06849">
    <property type="entry name" value="lipoyl_domain"/>
    <property type="match status" value="1"/>
</dbReference>
<dbReference type="UniPathway" id="UPA00868">
    <property type="reaction ID" value="UER00840"/>
</dbReference>
<dbReference type="PROSITE" id="PS00189">
    <property type="entry name" value="LIPOYL"/>
    <property type="match status" value="1"/>
</dbReference>
<dbReference type="AlphaFoldDB" id="A0A381TUG7"/>
<dbReference type="Pfam" id="PF02817">
    <property type="entry name" value="E3_binding"/>
    <property type="match status" value="1"/>
</dbReference>
<evidence type="ECO:0000313" key="13">
    <source>
        <dbReference type="EMBL" id="SVA19464.1"/>
    </source>
</evidence>
<evidence type="ECO:0000259" key="12">
    <source>
        <dbReference type="PROSITE" id="PS51826"/>
    </source>
</evidence>
<evidence type="ECO:0000256" key="6">
    <source>
        <dbReference type="ARBA" id="ARBA00022679"/>
    </source>
</evidence>
<dbReference type="InterPro" id="IPR023213">
    <property type="entry name" value="CAT-like_dom_sf"/>
</dbReference>
<evidence type="ECO:0000256" key="1">
    <source>
        <dbReference type="ARBA" id="ARBA00001938"/>
    </source>
</evidence>
<feature type="compositionally biased region" description="Polar residues" evidence="10">
    <location>
        <begin position="161"/>
        <end position="171"/>
    </location>
</feature>
<evidence type="ECO:0000256" key="2">
    <source>
        <dbReference type="ARBA" id="ARBA00005145"/>
    </source>
</evidence>
<evidence type="ECO:0000256" key="7">
    <source>
        <dbReference type="ARBA" id="ARBA00022823"/>
    </source>
</evidence>
<feature type="domain" description="Peripheral subunit-binding (PSBD)" evidence="12">
    <location>
        <begin position="120"/>
        <end position="155"/>
    </location>
</feature>
<dbReference type="EC" id="2.3.1.61" evidence="4"/>
<dbReference type="Gene3D" id="3.30.559.10">
    <property type="entry name" value="Chloramphenicol acetyltransferase-like domain"/>
    <property type="match status" value="1"/>
</dbReference>
<comment type="similarity">
    <text evidence="3">Belongs to the 2-oxoacid dehydrogenase family.</text>
</comment>
<dbReference type="EMBL" id="UINC01005156">
    <property type="protein sequence ID" value="SVA19464.1"/>
    <property type="molecule type" value="Genomic_DNA"/>
</dbReference>
<comment type="cofactor">
    <cofactor evidence="1">
        <name>(R)-lipoate</name>
        <dbReference type="ChEBI" id="CHEBI:83088"/>
    </cofactor>
</comment>
<dbReference type="SUPFAM" id="SSF51230">
    <property type="entry name" value="Single hybrid motif"/>
    <property type="match status" value="1"/>
</dbReference>
<dbReference type="PANTHER" id="PTHR43416">
    <property type="entry name" value="DIHYDROLIPOYLLYSINE-RESIDUE SUCCINYLTRANSFERASE COMPONENT OF 2-OXOGLUTARATE DEHYDROGENASE COMPLEX, MITOCHONDRIAL-RELATED"/>
    <property type="match status" value="1"/>
</dbReference>
<keyword evidence="7" id="KW-0450">Lipoyl</keyword>
<dbReference type="InterPro" id="IPR001078">
    <property type="entry name" value="2-oxoacid_DH_actylTfrase"/>
</dbReference>
<dbReference type="FunFam" id="3.30.559.10:FF:000007">
    <property type="entry name" value="Dihydrolipoamide acetyltransferase component of pyruvate dehydrogenase complex"/>
    <property type="match status" value="1"/>
</dbReference>
<dbReference type="PROSITE" id="PS50968">
    <property type="entry name" value="BIOTINYL_LIPOYL"/>
    <property type="match status" value="1"/>
</dbReference>
<evidence type="ECO:0000256" key="9">
    <source>
        <dbReference type="ARBA" id="ARBA00032406"/>
    </source>
</evidence>
<dbReference type="GO" id="GO:0006099">
    <property type="term" value="P:tricarboxylic acid cycle"/>
    <property type="evidence" value="ECO:0007669"/>
    <property type="project" value="UniProtKB-KW"/>
</dbReference>
<dbReference type="PANTHER" id="PTHR43416:SF5">
    <property type="entry name" value="DIHYDROLIPOYLLYSINE-RESIDUE SUCCINYLTRANSFERASE COMPONENT OF 2-OXOGLUTARATE DEHYDROGENASE COMPLEX, MITOCHONDRIAL"/>
    <property type="match status" value="1"/>
</dbReference>
<evidence type="ECO:0000256" key="10">
    <source>
        <dbReference type="SAM" id="MobiDB-lite"/>
    </source>
</evidence>
<feature type="region of interest" description="Disordered" evidence="10">
    <location>
        <begin position="156"/>
        <end position="182"/>
    </location>
</feature>
<feature type="compositionally biased region" description="Polar residues" evidence="10">
    <location>
        <begin position="79"/>
        <end position="104"/>
    </location>
</feature>
<keyword evidence="5" id="KW-0816">Tricarboxylic acid cycle</keyword>
<dbReference type="InterPro" id="IPR003016">
    <property type="entry name" value="2-oxoA_DH_lipoyl-BS"/>
</dbReference>
<organism evidence="13">
    <name type="scientific">marine metagenome</name>
    <dbReference type="NCBI Taxonomy" id="408172"/>
    <lineage>
        <taxon>unclassified sequences</taxon>
        <taxon>metagenomes</taxon>
        <taxon>ecological metagenomes</taxon>
    </lineage>
</organism>
<keyword evidence="6" id="KW-0808">Transferase</keyword>
<dbReference type="InterPro" id="IPR006255">
    <property type="entry name" value="SucB"/>
</dbReference>
<evidence type="ECO:0000259" key="11">
    <source>
        <dbReference type="PROSITE" id="PS50968"/>
    </source>
</evidence>
<gene>
    <name evidence="13" type="ORF">METZ01_LOCUS72318</name>
</gene>
<dbReference type="Gene3D" id="4.10.320.10">
    <property type="entry name" value="E3-binding domain"/>
    <property type="match status" value="1"/>
</dbReference>
<protein>
    <recommendedName>
        <fullName evidence="4">dihydrolipoyllysine-residue succinyltransferase</fullName>
        <ecNumber evidence="4">2.3.1.61</ecNumber>
    </recommendedName>
    <alternativeName>
        <fullName evidence="9">2-oxoglutarate dehydrogenase complex component E2</fullName>
    </alternativeName>
</protein>
<dbReference type="InterPro" id="IPR000089">
    <property type="entry name" value="Biotin_lipoyl"/>
</dbReference>
<dbReference type="PROSITE" id="PS51826">
    <property type="entry name" value="PSBD"/>
    <property type="match status" value="1"/>
</dbReference>
<evidence type="ECO:0000256" key="3">
    <source>
        <dbReference type="ARBA" id="ARBA00007317"/>
    </source>
</evidence>
<proteinExistence type="inferred from homology"/>
<dbReference type="SUPFAM" id="SSF47005">
    <property type="entry name" value="Peripheral subunit-binding domain of 2-oxo acid dehydrogenase complex"/>
    <property type="match status" value="1"/>
</dbReference>
<dbReference type="Pfam" id="PF00364">
    <property type="entry name" value="Biotin_lipoyl"/>
    <property type="match status" value="1"/>
</dbReference>
<dbReference type="InterPro" id="IPR036625">
    <property type="entry name" value="E3-bd_dom_sf"/>
</dbReference>
<dbReference type="NCBIfam" id="TIGR01347">
    <property type="entry name" value="sucB"/>
    <property type="match status" value="1"/>
</dbReference>
<dbReference type="NCBIfam" id="NF004309">
    <property type="entry name" value="PRK05704.1"/>
    <property type="match status" value="1"/>
</dbReference>
<accession>A0A381TUG7</accession>